<dbReference type="SMART" id="SM00382">
    <property type="entry name" value="AAA"/>
    <property type="match status" value="1"/>
</dbReference>
<dbReference type="PANTHER" id="PTHR43394">
    <property type="entry name" value="ATP-DEPENDENT PERMEASE MDL1, MITOCHONDRIAL"/>
    <property type="match status" value="1"/>
</dbReference>
<comment type="subcellular location">
    <subcellularLocation>
        <location evidence="1">Cell membrane</location>
        <topology evidence="1">Multi-pass membrane protein</topology>
    </subcellularLocation>
</comment>
<dbReference type="InterPro" id="IPR017871">
    <property type="entry name" value="ABC_transporter-like_CS"/>
</dbReference>
<dbReference type="SUPFAM" id="SSF90123">
    <property type="entry name" value="ABC transporter transmembrane region"/>
    <property type="match status" value="1"/>
</dbReference>
<dbReference type="PROSITE" id="PS50893">
    <property type="entry name" value="ABC_TRANSPORTER_2"/>
    <property type="match status" value="1"/>
</dbReference>
<evidence type="ECO:0000256" key="7">
    <source>
        <dbReference type="ARBA" id="ARBA00022989"/>
    </source>
</evidence>
<feature type="transmembrane region" description="Helical" evidence="9">
    <location>
        <begin position="148"/>
        <end position="167"/>
    </location>
</feature>
<organism evidence="12 13">
    <name type="scientific">Primorskyibacter flagellatus</name>
    <dbReference type="NCBI Taxonomy" id="1387277"/>
    <lineage>
        <taxon>Bacteria</taxon>
        <taxon>Pseudomonadati</taxon>
        <taxon>Pseudomonadota</taxon>
        <taxon>Alphaproteobacteria</taxon>
        <taxon>Rhodobacterales</taxon>
        <taxon>Roseobacteraceae</taxon>
        <taxon>Primorskyibacter</taxon>
    </lineage>
</organism>
<evidence type="ECO:0000259" key="10">
    <source>
        <dbReference type="PROSITE" id="PS50893"/>
    </source>
</evidence>
<feature type="domain" description="ABC transporter" evidence="10">
    <location>
        <begin position="350"/>
        <end position="583"/>
    </location>
</feature>
<dbReference type="InterPro" id="IPR003439">
    <property type="entry name" value="ABC_transporter-like_ATP-bd"/>
</dbReference>
<dbReference type="PANTHER" id="PTHR43394:SF1">
    <property type="entry name" value="ATP-BINDING CASSETTE SUB-FAMILY B MEMBER 10, MITOCHONDRIAL"/>
    <property type="match status" value="1"/>
</dbReference>
<name>A0A1W2B989_9RHOB</name>
<evidence type="ECO:0000256" key="3">
    <source>
        <dbReference type="ARBA" id="ARBA00022475"/>
    </source>
</evidence>
<evidence type="ECO:0000313" key="13">
    <source>
        <dbReference type="Proteomes" id="UP000192330"/>
    </source>
</evidence>
<dbReference type="Proteomes" id="UP000192330">
    <property type="component" value="Unassembled WGS sequence"/>
</dbReference>
<dbReference type="PROSITE" id="PS00211">
    <property type="entry name" value="ABC_TRANSPORTER_1"/>
    <property type="match status" value="1"/>
</dbReference>
<dbReference type="GO" id="GO:0015421">
    <property type="term" value="F:ABC-type oligopeptide transporter activity"/>
    <property type="evidence" value="ECO:0007669"/>
    <property type="project" value="TreeGrafter"/>
</dbReference>
<dbReference type="InterPro" id="IPR039421">
    <property type="entry name" value="Type_1_exporter"/>
</dbReference>
<evidence type="ECO:0000256" key="2">
    <source>
        <dbReference type="ARBA" id="ARBA00022448"/>
    </source>
</evidence>
<dbReference type="GO" id="GO:0005886">
    <property type="term" value="C:plasma membrane"/>
    <property type="evidence" value="ECO:0007669"/>
    <property type="project" value="UniProtKB-SubCell"/>
</dbReference>
<keyword evidence="5" id="KW-0547">Nucleotide-binding</keyword>
<evidence type="ECO:0000259" key="11">
    <source>
        <dbReference type="PROSITE" id="PS50929"/>
    </source>
</evidence>
<evidence type="ECO:0000256" key="8">
    <source>
        <dbReference type="ARBA" id="ARBA00023136"/>
    </source>
</evidence>
<keyword evidence="13" id="KW-1185">Reference proteome</keyword>
<dbReference type="AlphaFoldDB" id="A0A1W2B989"/>
<gene>
    <name evidence="12" type="ORF">SAMN06295998_103509</name>
</gene>
<dbReference type="Gene3D" id="1.20.1560.10">
    <property type="entry name" value="ABC transporter type 1, transmembrane domain"/>
    <property type="match status" value="1"/>
</dbReference>
<dbReference type="Gene3D" id="3.40.50.300">
    <property type="entry name" value="P-loop containing nucleotide triphosphate hydrolases"/>
    <property type="match status" value="1"/>
</dbReference>
<evidence type="ECO:0000313" key="12">
    <source>
        <dbReference type="EMBL" id="SMC69535.1"/>
    </source>
</evidence>
<keyword evidence="2" id="KW-0813">Transport</keyword>
<evidence type="ECO:0000256" key="4">
    <source>
        <dbReference type="ARBA" id="ARBA00022692"/>
    </source>
</evidence>
<dbReference type="InterPro" id="IPR003593">
    <property type="entry name" value="AAA+_ATPase"/>
</dbReference>
<dbReference type="GO" id="GO:0005524">
    <property type="term" value="F:ATP binding"/>
    <property type="evidence" value="ECO:0007669"/>
    <property type="project" value="UniProtKB-KW"/>
</dbReference>
<feature type="transmembrane region" description="Helical" evidence="9">
    <location>
        <begin position="255"/>
        <end position="277"/>
    </location>
</feature>
<dbReference type="InterPro" id="IPR027417">
    <property type="entry name" value="P-loop_NTPase"/>
</dbReference>
<dbReference type="InterPro" id="IPR036640">
    <property type="entry name" value="ABC1_TM_sf"/>
</dbReference>
<keyword evidence="6 12" id="KW-0067">ATP-binding</keyword>
<dbReference type="OrthoDB" id="9808328at2"/>
<evidence type="ECO:0000256" key="9">
    <source>
        <dbReference type="SAM" id="Phobius"/>
    </source>
</evidence>
<dbReference type="Pfam" id="PF00005">
    <property type="entry name" value="ABC_tran"/>
    <property type="match status" value="1"/>
</dbReference>
<dbReference type="EMBL" id="FWYD01000003">
    <property type="protein sequence ID" value="SMC69535.1"/>
    <property type="molecule type" value="Genomic_DNA"/>
</dbReference>
<accession>A0A1W2B989</accession>
<dbReference type="CDD" id="cd18552">
    <property type="entry name" value="ABC_6TM_MsbA_like"/>
    <property type="match status" value="1"/>
</dbReference>
<keyword evidence="8 9" id="KW-0472">Membrane</keyword>
<dbReference type="FunFam" id="3.40.50.300:FF:000221">
    <property type="entry name" value="Multidrug ABC transporter ATP-binding protein"/>
    <property type="match status" value="1"/>
</dbReference>
<reference evidence="12 13" key="1">
    <citation type="submission" date="2017-04" db="EMBL/GenBank/DDBJ databases">
        <authorList>
            <person name="Afonso C.L."/>
            <person name="Miller P.J."/>
            <person name="Scott M.A."/>
            <person name="Spackman E."/>
            <person name="Goraichik I."/>
            <person name="Dimitrov K.M."/>
            <person name="Suarez D.L."/>
            <person name="Swayne D.E."/>
        </authorList>
    </citation>
    <scope>NUCLEOTIDE SEQUENCE [LARGE SCALE GENOMIC DNA]</scope>
    <source>
        <strain evidence="12 13">CGMCC 1.12644</strain>
    </source>
</reference>
<proteinExistence type="predicted"/>
<dbReference type="Pfam" id="PF00664">
    <property type="entry name" value="ABC_membrane"/>
    <property type="match status" value="1"/>
</dbReference>
<evidence type="ECO:0000256" key="1">
    <source>
        <dbReference type="ARBA" id="ARBA00004651"/>
    </source>
</evidence>
<keyword evidence="7 9" id="KW-1133">Transmembrane helix</keyword>
<evidence type="ECO:0000256" key="5">
    <source>
        <dbReference type="ARBA" id="ARBA00022741"/>
    </source>
</evidence>
<sequence>MTKRTPKSARTPKAHELLLWLWRSYLSKHWALLILGMSFMALEGSMFGFLSYMMKPMFDSVFSGENSGAIGLVALAFFGIFLIRGVSSMVQKVVLTRLSQLTVADIRADLVSHLMRLDGSFHQAHPPGYVMQRIEGDVGAINKVWRTIITGAGRDVIALFALFAVALGVDWRWTLVALVGAPLLIAPSIFLQRSVRRNARLARDVAARLSTRLNEIFHGIVAVKLNGLERYQSKRYAKLTKERIRTELRTSMGQAAIPGLIDIMSGLGFMGVLLYGASEITSGEKTVGDFMAFFTAIGLAFEPLRRLGAVSGTWQVAAAGIERIKELLAMQPKLASPANPRPVPSGVPEIRLDDVFLSYGDTPVLKGASLVAEAGKTTALVGASGAGKSTVFNLLSRLVDADEGVVSIGGAPVAELDLDELRDMFSVVSQDAMLFDDTLRENILLDQRDVDPAALQQAIDAAHVSDFLPRLPNGLDSQAGPRGSNLSGGQRQRVAIARALLRDRPILLLDEATSALDAQSEAIVQAALDRLAEGRTTIVIAHRLSTVRNADQIIVMDHGRVVDVGSHDELILGSGTYAELHRLQFDTDGPH</sequence>
<feature type="transmembrane region" description="Helical" evidence="9">
    <location>
        <begin position="173"/>
        <end position="191"/>
    </location>
</feature>
<dbReference type="GO" id="GO:0016887">
    <property type="term" value="F:ATP hydrolysis activity"/>
    <property type="evidence" value="ECO:0007669"/>
    <property type="project" value="InterPro"/>
</dbReference>
<dbReference type="STRING" id="1387277.SAMN06295998_103509"/>
<protein>
    <submittedName>
        <fullName evidence="12">ATP-binding cassette, subfamily B</fullName>
    </submittedName>
</protein>
<keyword evidence="4 9" id="KW-0812">Transmembrane</keyword>
<dbReference type="RefSeq" id="WP_084352125.1">
    <property type="nucleotide sequence ID" value="NZ_FWYD01000003.1"/>
</dbReference>
<feature type="transmembrane region" description="Helical" evidence="9">
    <location>
        <begin position="30"/>
        <end position="54"/>
    </location>
</feature>
<dbReference type="InterPro" id="IPR011527">
    <property type="entry name" value="ABC1_TM_dom"/>
</dbReference>
<feature type="domain" description="ABC transmembrane type-1" evidence="11">
    <location>
        <begin position="34"/>
        <end position="315"/>
    </location>
</feature>
<dbReference type="SUPFAM" id="SSF52540">
    <property type="entry name" value="P-loop containing nucleoside triphosphate hydrolases"/>
    <property type="match status" value="1"/>
</dbReference>
<feature type="transmembrane region" description="Helical" evidence="9">
    <location>
        <begin position="66"/>
        <end position="83"/>
    </location>
</feature>
<evidence type="ECO:0000256" key="6">
    <source>
        <dbReference type="ARBA" id="ARBA00022840"/>
    </source>
</evidence>
<dbReference type="PROSITE" id="PS50929">
    <property type="entry name" value="ABC_TM1F"/>
    <property type="match status" value="1"/>
</dbReference>
<keyword evidence="3" id="KW-1003">Cell membrane</keyword>